<dbReference type="PATRIC" id="fig|1441095.3.peg.2467"/>
<evidence type="ECO:0000256" key="9">
    <source>
        <dbReference type="NCBIfam" id="TIGR00751"/>
    </source>
</evidence>
<sequence length="311" mass="34201">MQHQSLSGNVSKIKPDKNWRIWWMLLRPHTLTAAFIPVTIGTVLALPSGQINIWVFLAMLIASLSIQVATNMFNEYFDYVRGLDNENSVGIGGAIVRNGVKPKTVLYLAYLLFIFSALLGVFICISSSWWIALIGVFCMAIGYFYTGGPLPIAYTPFGEVASGGLMGVGLVGISYYIQTGEWNTNIFLISIPVSILIGAILLSNNIRDLEGDKENGRKTLAILVGRKRATDILAGFFLAANMLVVLFIALGILSPWTLLVLFSLVKSYIAVREFKKKSIPKELMNAMKSTAQTNTIFGVLLTIALLLDYFV</sequence>
<evidence type="ECO:0000256" key="4">
    <source>
        <dbReference type="ARBA" id="ARBA00022679"/>
    </source>
</evidence>
<name>A0A0M4G9N0_9BACI</name>
<dbReference type="Pfam" id="PF01040">
    <property type="entry name" value="UbiA"/>
    <property type="match status" value="1"/>
</dbReference>
<keyword evidence="7 8" id="KW-0472">Membrane</keyword>
<dbReference type="CDD" id="cd13962">
    <property type="entry name" value="PT_UbiA_UBIAD1"/>
    <property type="match status" value="1"/>
</dbReference>
<dbReference type="InterPro" id="IPR000537">
    <property type="entry name" value="UbiA_prenyltransferase"/>
</dbReference>
<dbReference type="HAMAP" id="MF_01937">
    <property type="entry name" value="MenA_1"/>
    <property type="match status" value="1"/>
</dbReference>
<keyword evidence="2 8" id="KW-0474">Menaquinone biosynthesis</keyword>
<dbReference type="EC" id="2.5.1.74" evidence="8 9"/>
<keyword evidence="4 8" id="KW-0808">Transferase</keyword>
<feature type="transmembrane region" description="Helical" evidence="8">
    <location>
        <begin position="291"/>
        <end position="310"/>
    </location>
</feature>
<dbReference type="RefSeq" id="WP_082363966.1">
    <property type="nucleotide sequence ID" value="NZ_CP012600.1"/>
</dbReference>
<comment type="catalytic activity">
    <reaction evidence="8">
        <text>an all-trans-polyprenyl diphosphate + 1,4-dihydroxy-2-naphthoate + H(+) = a 2-demethylmenaquinol + CO2 + diphosphate</text>
        <dbReference type="Rhea" id="RHEA:26478"/>
        <dbReference type="Rhea" id="RHEA-COMP:9563"/>
        <dbReference type="Rhea" id="RHEA-COMP:9564"/>
        <dbReference type="ChEBI" id="CHEBI:11173"/>
        <dbReference type="ChEBI" id="CHEBI:15378"/>
        <dbReference type="ChEBI" id="CHEBI:16526"/>
        <dbReference type="ChEBI" id="CHEBI:33019"/>
        <dbReference type="ChEBI" id="CHEBI:55437"/>
        <dbReference type="ChEBI" id="CHEBI:58914"/>
        <dbReference type="EC" id="2.5.1.74"/>
    </reaction>
</comment>
<dbReference type="NCBIfam" id="TIGR00751">
    <property type="entry name" value="menA"/>
    <property type="match status" value="1"/>
</dbReference>
<keyword evidence="6 8" id="KW-1133">Transmembrane helix</keyword>
<dbReference type="GO" id="GO:0005886">
    <property type="term" value="C:plasma membrane"/>
    <property type="evidence" value="ECO:0007669"/>
    <property type="project" value="UniProtKB-SubCell"/>
</dbReference>
<proteinExistence type="inferred from homology"/>
<comment type="subcellular location">
    <subcellularLocation>
        <location evidence="8">Cell membrane</location>
        <topology evidence="8">Multi-pass membrane protein</topology>
    </subcellularLocation>
    <subcellularLocation>
        <location evidence="1">Membrane</location>
        <topology evidence="1">Multi-pass membrane protein</topology>
    </subcellularLocation>
</comment>
<dbReference type="InterPro" id="IPR044878">
    <property type="entry name" value="UbiA_sf"/>
</dbReference>
<dbReference type="GO" id="GO:0042371">
    <property type="term" value="P:vitamin K biosynthetic process"/>
    <property type="evidence" value="ECO:0007669"/>
    <property type="project" value="TreeGrafter"/>
</dbReference>
<organism evidence="10 11">
    <name type="scientific">Bacillus gobiensis</name>
    <dbReference type="NCBI Taxonomy" id="1441095"/>
    <lineage>
        <taxon>Bacteria</taxon>
        <taxon>Bacillati</taxon>
        <taxon>Bacillota</taxon>
        <taxon>Bacilli</taxon>
        <taxon>Bacillales</taxon>
        <taxon>Bacillaceae</taxon>
        <taxon>Bacillus</taxon>
    </lineage>
</organism>
<evidence type="ECO:0000256" key="3">
    <source>
        <dbReference type="ARBA" id="ARBA00022475"/>
    </source>
</evidence>
<protein>
    <recommendedName>
        <fullName evidence="8 9">1,4-dihydroxy-2-naphthoate octaprenyltransferase</fullName>
        <shortName evidence="8">DHNA-octaprenyltransferase</shortName>
        <ecNumber evidence="8 9">2.5.1.74</ecNumber>
    </recommendedName>
</protein>
<evidence type="ECO:0000313" key="11">
    <source>
        <dbReference type="Proteomes" id="UP000067625"/>
    </source>
</evidence>
<feature type="transmembrane region" description="Helical" evidence="8">
    <location>
        <begin position="105"/>
        <end position="123"/>
    </location>
</feature>
<keyword evidence="11" id="KW-1185">Reference proteome</keyword>
<evidence type="ECO:0000313" key="10">
    <source>
        <dbReference type="EMBL" id="ALC82115.1"/>
    </source>
</evidence>
<dbReference type="AlphaFoldDB" id="A0A0M4G9N0"/>
<feature type="transmembrane region" description="Helical" evidence="8">
    <location>
        <begin position="129"/>
        <end position="145"/>
    </location>
</feature>
<dbReference type="InterPro" id="IPR026046">
    <property type="entry name" value="UBIAD1"/>
</dbReference>
<dbReference type="GO" id="GO:0046428">
    <property type="term" value="F:1,4-dihydroxy-2-naphthoate polyprenyltransferase activity"/>
    <property type="evidence" value="ECO:0007669"/>
    <property type="project" value="UniProtKB-UniRule"/>
</dbReference>
<feature type="transmembrane region" description="Helical" evidence="8">
    <location>
        <begin position="184"/>
        <end position="203"/>
    </location>
</feature>
<dbReference type="FunFam" id="1.10.357.140:FF:000007">
    <property type="entry name" value="1,4-dihydroxy-2-naphthoate octaprenyltransferase"/>
    <property type="match status" value="1"/>
</dbReference>
<dbReference type="PANTHER" id="PTHR13929:SF0">
    <property type="entry name" value="UBIA PRENYLTRANSFERASE DOMAIN-CONTAINING PROTEIN 1"/>
    <property type="match status" value="1"/>
</dbReference>
<reference evidence="11" key="1">
    <citation type="submission" date="2015-08" db="EMBL/GenBank/DDBJ databases">
        <title>Genome sequencing project for genomic taxonomy and phylogenomics of Bacillus-like bacteria.</title>
        <authorList>
            <person name="Liu B."/>
            <person name="Wang J."/>
            <person name="Zhu Y."/>
            <person name="Liu G."/>
            <person name="Chen Q."/>
            <person name="Chen Z."/>
            <person name="Lan J."/>
            <person name="Che J."/>
            <person name="Ge C."/>
            <person name="Shi H."/>
            <person name="Pan Z."/>
            <person name="Liu X."/>
        </authorList>
    </citation>
    <scope>NUCLEOTIDE SEQUENCE [LARGE SCALE GENOMIC DNA]</scope>
    <source>
        <strain evidence="11">FJAT-4402</strain>
    </source>
</reference>
<feature type="transmembrane region" description="Helical" evidence="8">
    <location>
        <begin position="157"/>
        <end position="178"/>
    </location>
</feature>
<feature type="transmembrane region" description="Helical" evidence="8">
    <location>
        <begin position="51"/>
        <end position="73"/>
    </location>
</feature>
<dbReference type="OrthoDB" id="9767568at2"/>
<evidence type="ECO:0000256" key="8">
    <source>
        <dbReference type="HAMAP-Rule" id="MF_01937"/>
    </source>
</evidence>
<reference evidence="10 11" key="2">
    <citation type="journal article" date="2016" name="Int. J. Syst. Evol. Microbiol.">
        <title>Bacillus gobiensis sp. nov., isolated from a soil sample.</title>
        <authorList>
            <person name="Liu B."/>
            <person name="Liu G.H."/>
            <person name="Cetin S."/>
            <person name="Schumann P."/>
            <person name="Pan Z.Z."/>
            <person name="Chen Q.Q."/>
        </authorList>
    </citation>
    <scope>NUCLEOTIDE SEQUENCE [LARGE SCALE GENOMIC DNA]</scope>
    <source>
        <strain evidence="10 11">FJAT-4402</strain>
    </source>
</reference>
<comment type="function">
    <text evidence="8">Conversion of 1,4-dihydroxy-2-naphthoate (DHNA) to demethylmenaquinone (DMK).</text>
</comment>
<dbReference type="GO" id="GO:0009234">
    <property type="term" value="P:menaquinone biosynthetic process"/>
    <property type="evidence" value="ECO:0007669"/>
    <property type="project" value="UniProtKB-UniRule"/>
</dbReference>
<dbReference type="Gene3D" id="1.10.357.140">
    <property type="entry name" value="UbiA prenyltransferase"/>
    <property type="match status" value="1"/>
</dbReference>
<dbReference type="STRING" id="1441095.AM592_11220"/>
<dbReference type="NCBIfam" id="NF004749">
    <property type="entry name" value="PRK06080.1-1"/>
    <property type="match status" value="1"/>
</dbReference>
<keyword evidence="3 8" id="KW-1003">Cell membrane</keyword>
<comment type="pathway">
    <text evidence="8">Quinol/quinone metabolism; menaquinone biosynthesis; menaquinol from 1,4-dihydroxy-2-naphthoate: step 1/2.</text>
</comment>
<evidence type="ECO:0000256" key="1">
    <source>
        <dbReference type="ARBA" id="ARBA00004141"/>
    </source>
</evidence>
<dbReference type="UniPathway" id="UPA00079">
    <property type="reaction ID" value="UER00168"/>
</dbReference>
<dbReference type="InterPro" id="IPR004657">
    <property type="entry name" value="MenA"/>
</dbReference>
<evidence type="ECO:0000256" key="2">
    <source>
        <dbReference type="ARBA" id="ARBA00022428"/>
    </source>
</evidence>
<evidence type="ECO:0000256" key="6">
    <source>
        <dbReference type="ARBA" id="ARBA00022989"/>
    </source>
</evidence>
<evidence type="ECO:0000256" key="7">
    <source>
        <dbReference type="ARBA" id="ARBA00023136"/>
    </source>
</evidence>
<keyword evidence="5 8" id="KW-0812">Transmembrane</keyword>
<dbReference type="Proteomes" id="UP000067625">
    <property type="component" value="Chromosome"/>
</dbReference>
<accession>A0A0M4G9N0</accession>
<gene>
    <name evidence="8" type="primary">menA</name>
    <name evidence="10" type="ORF">AM592_11220</name>
</gene>
<comment type="similarity">
    <text evidence="8">Belongs to the MenA family. Type 1 subfamily.</text>
</comment>
<feature type="transmembrane region" description="Helical" evidence="8">
    <location>
        <begin position="21"/>
        <end position="45"/>
    </location>
</feature>
<dbReference type="PIRSF" id="PIRSF005355">
    <property type="entry name" value="UBIAD1"/>
    <property type="match status" value="1"/>
</dbReference>
<evidence type="ECO:0000256" key="5">
    <source>
        <dbReference type="ARBA" id="ARBA00022692"/>
    </source>
</evidence>
<dbReference type="PANTHER" id="PTHR13929">
    <property type="entry name" value="1,4-DIHYDROXY-2-NAPHTHOATE OCTAPRENYLTRANSFERASE"/>
    <property type="match status" value="1"/>
</dbReference>
<dbReference type="Gene3D" id="1.20.120.1780">
    <property type="entry name" value="UbiA prenyltransferase"/>
    <property type="match status" value="1"/>
</dbReference>
<dbReference type="EMBL" id="CP012600">
    <property type="protein sequence ID" value="ALC82115.1"/>
    <property type="molecule type" value="Genomic_DNA"/>
</dbReference>